<reference evidence="2 3" key="1">
    <citation type="submission" date="2019-03" db="EMBL/GenBank/DDBJ databases">
        <title>First draft genome of Liparis tanakae, snailfish: a comprehensive survey of snailfish specific genes.</title>
        <authorList>
            <person name="Kim W."/>
            <person name="Song I."/>
            <person name="Jeong J.-H."/>
            <person name="Kim D."/>
            <person name="Kim S."/>
            <person name="Ryu S."/>
            <person name="Song J.Y."/>
            <person name="Lee S.K."/>
        </authorList>
    </citation>
    <scope>NUCLEOTIDE SEQUENCE [LARGE SCALE GENOMIC DNA]</scope>
    <source>
        <tissue evidence="2">Muscle</tissue>
    </source>
</reference>
<keyword evidence="3" id="KW-1185">Reference proteome</keyword>
<evidence type="ECO:0000256" key="1">
    <source>
        <dbReference type="SAM" id="MobiDB-lite"/>
    </source>
</evidence>
<evidence type="ECO:0000313" key="2">
    <source>
        <dbReference type="EMBL" id="TNN76348.1"/>
    </source>
</evidence>
<dbReference type="AlphaFoldDB" id="A0A4Z2IEB4"/>
<feature type="region of interest" description="Disordered" evidence="1">
    <location>
        <begin position="143"/>
        <end position="170"/>
    </location>
</feature>
<protein>
    <submittedName>
        <fullName evidence="2">Uncharacterized protein</fullName>
    </submittedName>
</protein>
<gene>
    <name evidence="2" type="ORF">EYF80_013427</name>
</gene>
<dbReference type="Proteomes" id="UP000314294">
    <property type="component" value="Unassembled WGS sequence"/>
</dbReference>
<comment type="caution">
    <text evidence="2">The sequence shown here is derived from an EMBL/GenBank/DDBJ whole genome shotgun (WGS) entry which is preliminary data.</text>
</comment>
<feature type="compositionally biased region" description="Polar residues" evidence="1">
    <location>
        <begin position="161"/>
        <end position="170"/>
    </location>
</feature>
<accession>A0A4Z2IEB4</accession>
<feature type="compositionally biased region" description="Basic and acidic residues" evidence="1">
    <location>
        <begin position="148"/>
        <end position="159"/>
    </location>
</feature>
<feature type="region of interest" description="Disordered" evidence="1">
    <location>
        <begin position="13"/>
        <end position="45"/>
    </location>
</feature>
<proteinExistence type="predicted"/>
<dbReference type="EMBL" id="SRLO01000094">
    <property type="protein sequence ID" value="TNN76348.1"/>
    <property type="molecule type" value="Genomic_DNA"/>
</dbReference>
<organism evidence="2 3">
    <name type="scientific">Liparis tanakae</name>
    <name type="common">Tanaka's snailfish</name>
    <dbReference type="NCBI Taxonomy" id="230148"/>
    <lineage>
        <taxon>Eukaryota</taxon>
        <taxon>Metazoa</taxon>
        <taxon>Chordata</taxon>
        <taxon>Craniata</taxon>
        <taxon>Vertebrata</taxon>
        <taxon>Euteleostomi</taxon>
        <taxon>Actinopterygii</taxon>
        <taxon>Neopterygii</taxon>
        <taxon>Teleostei</taxon>
        <taxon>Neoteleostei</taxon>
        <taxon>Acanthomorphata</taxon>
        <taxon>Eupercaria</taxon>
        <taxon>Perciformes</taxon>
        <taxon>Cottioidei</taxon>
        <taxon>Cottales</taxon>
        <taxon>Liparidae</taxon>
        <taxon>Liparis</taxon>
    </lineage>
</organism>
<evidence type="ECO:0000313" key="3">
    <source>
        <dbReference type="Proteomes" id="UP000314294"/>
    </source>
</evidence>
<sequence>MVAHDSTSPIRFQDGFRRCEGGAAGGPRPRNVSTCPDLSGPVNHRSVHTDRASLQQPAGHSIHSRHKYTWIYERLGEILIWPCQQPPGWMSLAPQSTGSASLRAQDEAVDFSSAGHGYLLRSHVLLSYLIKALLSRGGASHPHTALELQRRPLQKECKQPRATSAPITPTDSSCEQGLWLAGSYQMNRTCGARKEANAT</sequence>
<name>A0A4Z2IEB4_9TELE</name>